<reference evidence="2" key="1">
    <citation type="submission" date="2021-01" db="EMBL/GenBank/DDBJ databases">
        <title>Modified the classification status of verrucomicrobia.</title>
        <authorList>
            <person name="Feng X."/>
        </authorList>
    </citation>
    <scope>NUCLEOTIDE SEQUENCE</scope>
    <source>
        <strain evidence="2">5K15</strain>
    </source>
</reference>
<name>A0AAE2SC32_9BACT</name>
<proteinExistence type="predicted"/>
<dbReference type="Proteomes" id="UP000634206">
    <property type="component" value="Unassembled WGS sequence"/>
</dbReference>
<accession>A0AAE2SC32</accession>
<comment type="caution">
    <text evidence="2">The sequence shown here is derived from an EMBL/GenBank/DDBJ whole genome shotgun (WGS) entry which is preliminary data.</text>
</comment>
<dbReference type="RefSeq" id="WP_309488348.1">
    <property type="nucleotide sequence ID" value="NZ_JAENIG010000001.1"/>
</dbReference>
<evidence type="ECO:0000256" key="1">
    <source>
        <dbReference type="SAM" id="MobiDB-lite"/>
    </source>
</evidence>
<feature type="region of interest" description="Disordered" evidence="1">
    <location>
        <begin position="371"/>
        <end position="390"/>
    </location>
</feature>
<dbReference type="AlphaFoldDB" id="A0AAE2SC32"/>
<keyword evidence="3" id="KW-1185">Reference proteome</keyword>
<dbReference type="EMBL" id="JAENIG010000001">
    <property type="protein sequence ID" value="MBK1853750.1"/>
    <property type="molecule type" value="Genomic_DNA"/>
</dbReference>
<feature type="region of interest" description="Disordered" evidence="1">
    <location>
        <begin position="49"/>
        <end position="70"/>
    </location>
</feature>
<evidence type="ECO:0000313" key="3">
    <source>
        <dbReference type="Proteomes" id="UP000634206"/>
    </source>
</evidence>
<sequence>MKDSLHPISARFSALALSGMLMALCAGTQAVRADEVLEAIEQAGKNLAKPRHVPATDEGAAEQASDDPAVKSRIFLTNGDKLSGLPHGMDDEGNLEFTSDSLRQKAGFPVENILSLQLDTWKHRPRPETVARVRLQPSFSETRGDTLFGSLHELTPESVKLETWYGGIISLKRSMVQSLQIISNGPGSYYGPNSIKEWTFADDNKAWEFESGSLKSTSDGAIGRDIGLTEKAHISFDTRWNTSMRFRLHLYSSDVSEGRPDAYYDLNFNRSYAYLRTRGKANGGGVVARGGRWKQLNLPRDKTDAHFDIYIDRKSGTITVYIDNVHVCVLQSQAPDPENLGTGMSFVGEKRYPIEISNIAVVPWNGTSLPNQQLDLQPAGQDKEQDADEKDALPPHRIILKNGDEVPGTVGKVQDGRMIIETKYTPIRIPLKRIKSLSLGDTGAQPRKYAGDVRAWFHEGGHVTLRLASFQDGKISGYSQAFGEVSLDLNAFSRIDFHIYDKEQNKLRQAAR</sequence>
<protein>
    <submittedName>
        <fullName evidence="2">Uncharacterized protein</fullName>
    </submittedName>
</protein>
<evidence type="ECO:0000313" key="2">
    <source>
        <dbReference type="EMBL" id="MBK1853750.1"/>
    </source>
</evidence>
<organism evidence="2 3">
    <name type="scientific">Oceaniferula flava</name>
    <dbReference type="NCBI Taxonomy" id="2800421"/>
    <lineage>
        <taxon>Bacteria</taxon>
        <taxon>Pseudomonadati</taxon>
        <taxon>Verrucomicrobiota</taxon>
        <taxon>Verrucomicrobiia</taxon>
        <taxon>Verrucomicrobiales</taxon>
        <taxon>Verrucomicrobiaceae</taxon>
        <taxon>Oceaniferula</taxon>
    </lineage>
</organism>
<gene>
    <name evidence="2" type="ORF">JIN83_02155</name>
</gene>